<sequence length="151" mass="15807">MEERRGARIGTVSGLALLGGGTAIAAVAGGAHSVFATVLLGLLAIGMGHSLLVEIRRQARRRTWRWVRTDTINAVLLGCWAEAALILTILEAGPAAVRAVGGVLAAAYTGCCVYFVTERRRTIAAQPRTGEVAPLPRPAEPETPVSARRAA</sequence>
<organism evidence="3 4">
    <name type="scientific">Paractinoplanes toevensis</name>
    <dbReference type="NCBI Taxonomy" id="571911"/>
    <lineage>
        <taxon>Bacteria</taxon>
        <taxon>Bacillati</taxon>
        <taxon>Actinomycetota</taxon>
        <taxon>Actinomycetes</taxon>
        <taxon>Micromonosporales</taxon>
        <taxon>Micromonosporaceae</taxon>
        <taxon>Paractinoplanes</taxon>
    </lineage>
</organism>
<dbReference type="EMBL" id="BOQN01000137">
    <property type="protein sequence ID" value="GIM97189.1"/>
    <property type="molecule type" value="Genomic_DNA"/>
</dbReference>
<protein>
    <submittedName>
        <fullName evidence="3">Uncharacterized protein</fullName>
    </submittedName>
</protein>
<accession>A0A919WBJ3</accession>
<evidence type="ECO:0000313" key="3">
    <source>
        <dbReference type="EMBL" id="GIM97189.1"/>
    </source>
</evidence>
<keyword evidence="2" id="KW-0472">Membrane</keyword>
<name>A0A919WBJ3_9ACTN</name>
<evidence type="ECO:0000256" key="2">
    <source>
        <dbReference type="SAM" id="Phobius"/>
    </source>
</evidence>
<evidence type="ECO:0000313" key="4">
    <source>
        <dbReference type="Proteomes" id="UP000677082"/>
    </source>
</evidence>
<keyword evidence="2" id="KW-1133">Transmembrane helix</keyword>
<dbReference type="AlphaFoldDB" id="A0A919WBJ3"/>
<reference evidence="3 4" key="1">
    <citation type="submission" date="2021-03" db="EMBL/GenBank/DDBJ databases">
        <title>Whole genome shotgun sequence of Actinoplanes toevensis NBRC 105298.</title>
        <authorList>
            <person name="Komaki H."/>
            <person name="Tamura T."/>
        </authorList>
    </citation>
    <scope>NUCLEOTIDE SEQUENCE [LARGE SCALE GENOMIC DNA]</scope>
    <source>
        <strain evidence="3 4">NBRC 105298</strain>
    </source>
</reference>
<dbReference type="Proteomes" id="UP000677082">
    <property type="component" value="Unassembled WGS sequence"/>
</dbReference>
<keyword evidence="4" id="KW-1185">Reference proteome</keyword>
<keyword evidence="2" id="KW-0812">Transmembrane</keyword>
<gene>
    <name evidence="3" type="ORF">Ato02nite_089820</name>
</gene>
<feature type="transmembrane region" description="Helical" evidence="2">
    <location>
        <begin position="96"/>
        <end position="116"/>
    </location>
</feature>
<feature type="transmembrane region" description="Helical" evidence="2">
    <location>
        <begin position="35"/>
        <end position="53"/>
    </location>
</feature>
<comment type="caution">
    <text evidence="3">The sequence shown here is derived from an EMBL/GenBank/DDBJ whole genome shotgun (WGS) entry which is preliminary data.</text>
</comment>
<proteinExistence type="predicted"/>
<feature type="region of interest" description="Disordered" evidence="1">
    <location>
        <begin position="127"/>
        <end position="151"/>
    </location>
</feature>
<feature type="transmembrane region" description="Helical" evidence="2">
    <location>
        <begin position="74"/>
        <end position="90"/>
    </location>
</feature>
<evidence type="ECO:0000256" key="1">
    <source>
        <dbReference type="SAM" id="MobiDB-lite"/>
    </source>
</evidence>